<dbReference type="GO" id="GO:0004672">
    <property type="term" value="F:protein kinase activity"/>
    <property type="evidence" value="ECO:0007669"/>
    <property type="project" value="InterPro"/>
</dbReference>
<feature type="non-terminal residue" evidence="3">
    <location>
        <position position="144"/>
    </location>
</feature>
<organism evidence="2 3">
    <name type="scientific">Austrofundulus limnaeus</name>
    <name type="common">Annual killifish</name>
    <dbReference type="NCBI Taxonomy" id="52670"/>
    <lineage>
        <taxon>Eukaryota</taxon>
        <taxon>Metazoa</taxon>
        <taxon>Chordata</taxon>
        <taxon>Craniata</taxon>
        <taxon>Vertebrata</taxon>
        <taxon>Euteleostomi</taxon>
        <taxon>Actinopterygii</taxon>
        <taxon>Neopterygii</taxon>
        <taxon>Teleostei</taxon>
        <taxon>Neoteleostei</taxon>
        <taxon>Acanthomorphata</taxon>
        <taxon>Ovalentaria</taxon>
        <taxon>Atherinomorphae</taxon>
        <taxon>Cyprinodontiformes</taxon>
        <taxon>Rivulidae</taxon>
        <taxon>Austrofundulus</taxon>
    </lineage>
</organism>
<name>A0A2I4AMH1_AUSLI</name>
<proteinExistence type="predicted"/>
<dbReference type="InParanoid" id="A0A2I4AMH1"/>
<feature type="non-terminal residue" evidence="3">
    <location>
        <position position="1"/>
    </location>
</feature>
<dbReference type="Proteomes" id="UP000192220">
    <property type="component" value="Unplaced"/>
</dbReference>
<dbReference type="AlphaFoldDB" id="A0A2I4AMH1"/>
<gene>
    <name evidence="3" type="primary">LOC106512661</name>
</gene>
<accession>A0A2I4AMH1</accession>
<dbReference type="InterPro" id="IPR011009">
    <property type="entry name" value="Kinase-like_dom_sf"/>
</dbReference>
<dbReference type="STRING" id="52670.A0A2I4AMH1"/>
<dbReference type="KEGG" id="alim:106512661"/>
<dbReference type="GeneID" id="106512661"/>
<evidence type="ECO:0000313" key="2">
    <source>
        <dbReference type="Proteomes" id="UP000192220"/>
    </source>
</evidence>
<reference evidence="3" key="1">
    <citation type="submission" date="2025-08" db="UniProtKB">
        <authorList>
            <consortium name="RefSeq"/>
        </authorList>
    </citation>
    <scope>IDENTIFICATION</scope>
</reference>
<feature type="domain" description="Serine-threonine/tyrosine-protein kinase catalytic" evidence="1">
    <location>
        <begin position="3"/>
        <end position="122"/>
    </location>
</feature>
<evidence type="ECO:0000259" key="1">
    <source>
        <dbReference type="Pfam" id="PF07714"/>
    </source>
</evidence>
<sequence length="144" mass="16793">LTLVITEYCCFGDLLNFLRRKRDSFICCEPERDYYYQNILQQKHSEGDSSNGYMAMRPSVAGNPLINSSSKMRHSLRKGTYVEADEESKMFDEDGLSVNTEDLLSFSYQVAKGMEFLASKNVRIYLTYYQFEIEFWMELCSLTS</sequence>
<dbReference type="RefSeq" id="XP_013856685.1">
    <property type="nucleotide sequence ID" value="XM_014001231.1"/>
</dbReference>
<dbReference type="InterPro" id="IPR001245">
    <property type="entry name" value="Ser-Thr/Tyr_kinase_cat_dom"/>
</dbReference>
<dbReference type="SUPFAM" id="SSF56112">
    <property type="entry name" value="Protein kinase-like (PK-like)"/>
    <property type="match status" value="1"/>
</dbReference>
<keyword evidence="2" id="KW-1185">Reference proteome</keyword>
<dbReference type="OrthoDB" id="6077854at2759"/>
<protein>
    <submittedName>
        <fullName evidence="3">Mast/stem cell growth factor receptor Kit</fullName>
    </submittedName>
</protein>
<evidence type="ECO:0000313" key="3">
    <source>
        <dbReference type="RefSeq" id="XP_013856685.1"/>
    </source>
</evidence>
<dbReference type="Pfam" id="PF07714">
    <property type="entry name" value="PK_Tyr_Ser-Thr"/>
    <property type="match status" value="1"/>
</dbReference>
<keyword evidence="3" id="KW-0675">Receptor</keyword>